<name>A0A177APZ9_9BILA</name>
<protein>
    <submittedName>
        <fullName evidence="1">Uncharacterized protein</fullName>
    </submittedName>
</protein>
<gene>
    <name evidence="1" type="ORF">A3Q56_08209</name>
</gene>
<proteinExistence type="predicted"/>
<dbReference type="AlphaFoldDB" id="A0A177APZ9"/>
<evidence type="ECO:0000313" key="2">
    <source>
        <dbReference type="Proteomes" id="UP000078046"/>
    </source>
</evidence>
<comment type="caution">
    <text evidence="1">The sequence shown here is derived from an EMBL/GenBank/DDBJ whole genome shotgun (WGS) entry which is preliminary data.</text>
</comment>
<sequence length="83" mass="10028">MFEKIDIIKKLEGKSYTVTIVTIARQKEQILQRSDDSKKSLKIRKTFKKGTNDQMDKEYFMHFLKRRKSNLPVFCYMLQDYGR</sequence>
<reference evidence="1 2" key="1">
    <citation type="submission" date="2016-04" db="EMBL/GenBank/DDBJ databases">
        <title>The genome of Intoshia linei affirms orthonectids as highly simplified spiralians.</title>
        <authorList>
            <person name="Mikhailov K.V."/>
            <person name="Slusarev G.S."/>
            <person name="Nikitin M.A."/>
            <person name="Logacheva M.D."/>
            <person name="Penin A."/>
            <person name="Aleoshin V."/>
            <person name="Panchin Y.V."/>
        </authorList>
    </citation>
    <scope>NUCLEOTIDE SEQUENCE [LARGE SCALE GENOMIC DNA]</scope>
    <source>
        <strain evidence="1">Intl2013</strain>
        <tissue evidence="1">Whole animal</tissue>
    </source>
</reference>
<dbReference type="EMBL" id="LWCA01002146">
    <property type="protein sequence ID" value="OAF64086.1"/>
    <property type="molecule type" value="Genomic_DNA"/>
</dbReference>
<dbReference type="Proteomes" id="UP000078046">
    <property type="component" value="Unassembled WGS sequence"/>
</dbReference>
<organism evidence="1 2">
    <name type="scientific">Intoshia linei</name>
    <dbReference type="NCBI Taxonomy" id="1819745"/>
    <lineage>
        <taxon>Eukaryota</taxon>
        <taxon>Metazoa</taxon>
        <taxon>Spiralia</taxon>
        <taxon>Lophotrochozoa</taxon>
        <taxon>Mesozoa</taxon>
        <taxon>Orthonectida</taxon>
        <taxon>Rhopaluridae</taxon>
        <taxon>Intoshia</taxon>
    </lineage>
</organism>
<keyword evidence="2" id="KW-1185">Reference proteome</keyword>
<accession>A0A177APZ9</accession>
<evidence type="ECO:0000313" key="1">
    <source>
        <dbReference type="EMBL" id="OAF64086.1"/>
    </source>
</evidence>